<proteinExistence type="predicted"/>
<name>H1Z2K3_9EURY</name>
<dbReference type="STRING" id="937775.Metlim_1426"/>
<dbReference type="InParanoid" id="H1Z2K3"/>
<evidence type="ECO:0000313" key="1">
    <source>
        <dbReference type="EMBL" id="EHQ35529.1"/>
    </source>
</evidence>
<gene>
    <name evidence="1" type="ORF">Metlim_1426</name>
</gene>
<protein>
    <submittedName>
        <fullName evidence="1">Uncharacterized protein</fullName>
    </submittedName>
</protein>
<dbReference type="EMBL" id="CM001436">
    <property type="protein sequence ID" value="EHQ35529.1"/>
    <property type="molecule type" value="Genomic_DNA"/>
</dbReference>
<dbReference type="AlphaFoldDB" id="H1Z2K3"/>
<evidence type="ECO:0000313" key="2">
    <source>
        <dbReference type="Proteomes" id="UP000005741"/>
    </source>
</evidence>
<sequence>MKNMNYLKETGTGDETTFVSEMKTARYTMDGTDFNAKRS</sequence>
<keyword evidence="2" id="KW-1185">Reference proteome</keyword>
<dbReference type="Proteomes" id="UP000005741">
    <property type="component" value="Chromosome"/>
</dbReference>
<organism evidence="1 2">
    <name type="scientific">Methanoplanus limicola DSM 2279</name>
    <dbReference type="NCBI Taxonomy" id="937775"/>
    <lineage>
        <taxon>Archaea</taxon>
        <taxon>Methanobacteriati</taxon>
        <taxon>Methanobacteriota</taxon>
        <taxon>Stenosarchaea group</taxon>
        <taxon>Methanomicrobia</taxon>
        <taxon>Methanomicrobiales</taxon>
        <taxon>Methanomicrobiaceae</taxon>
        <taxon>Methanoplanus</taxon>
    </lineage>
</organism>
<dbReference type="HOGENOM" id="CLU_3302720_0_0_2"/>
<reference evidence="1 2" key="1">
    <citation type="submission" date="2011-10" db="EMBL/GenBank/DDBJ databases">
        <title>The Improved High-Quality Draft genome of Methanoplanus limicola DSM 2279.</title>
        <authorList>
            <consortium name="US DOE Joint Genome Institute (JGI-PGF)"/>
            <person name="Lucas S."/>
            <person name="Copeland A."/>
            <person name="Lapidus A."/>
            <person name="Glavina del Rio T."/>
            <person name="Dalin E."/>
            <person name="Tice H."/>
            <person name="Bruce D."/>
            <person name="Goodwin L."/>
            <person name="Pitluck S."/>
            <person name="Peters L."/>
            <person name="Mikhailova N."/>
            <person name="Lu M."/>
            <person name="Kyrpides N."/>
            <person name="Mavromatis K."/>
            <person name="Ivanova N."/>
            <person name="Markowitz V."/>
            <person name="Cheng J.-F."/>
            <person name="Hugenholtz P."/>
            <person name="Woyke T."/>
            <person name="Wu D."/>
            <person name="Wirth R."/>
            <person name="Brambilla E.-M."/>
            <person name="Klenk H.-P."/>
            <person name="Eisen J.A."/>
        </authorList>
    </citation>
    <scope>NUCLEOTIDE SEQUENCE [LARGE SCALE GENOMIC DNA]</scope>
    <source>
        <strain evidence="1 2">DSM 2279</strain>
    </source>
</reference>
<accession>H1Z2K3</accession>